<evidence type="ECO:0000256" key="12">
    <source>
        <dbReference type="ARBA" id="ARBA00023288"/>
    </source>
</evidence>
<gene>
    <name evidence="13 15" type="primary">lolB</name>
    <name evidence="15" type="ORF">E6O51_10410</name>
</gene>
<keyword evidence="9 13" id="KW-0564">Palmitate</keyword>
<comment type="subunit">
    <text evidence="3 13">Monomer.</text>
</comment>
<dbReference type="GO" id="GO:0015031">
    <property type="term" value="P:protein transport"/>
    <property type="evidence" value="ECO:0007669"/>
    <property type="project" value="UniProtKB-KW"/>
</dbReference>
<comment type="caution">
    <text evidence="15">The sequence shown here is derived from an EMBL/GenBank/DDBJ whole genome shotgun (WGS) entry which is preliminary data.</text>
</comment>
<keyword evidence="6 13" id="KW-0732">Signal</keyword>
<dbReference type="Proteomes" id="UP000307956">
    <property type="component" value="Unassembled WGS sequence"/>
</dbReference>
<dbReference type="GO" id="GO:0009279">
    <property type="term" value="C:cell outer membrane"/>
    <property type="evidence" value="ECO:0007669"/>
    <property type="project" value="UniProtKB-SubCell"/>
</dbReference>
<dbReference type="PROSITE" id="PS51257">
    <property type="entry name" value="PROKAR_LIPOPROTEIN"/>
    <property type="match status" value="1"/>
</dbReference>
<keyword evidence="5 13" id="KW-0813">Transport</keyword>
<keyword evidence="10 13" id="KW-0143">Chaperone</keyword>
<evidence type="ECO:0000256" key="9">
    <source>
        <dbReference type="ARBA" id="ARBA00023139"/>
    </source>
</evidence>
<sequence length="195" mass="20756">MPHPCTRRHAPAALLAASLLAAGCATPLAIHTPAAERPLAAGFTLEGRLSASDGASAASGRLEWQHQADGDRWTVLSPLGQIVAQLERDRHGALLRTADGRRYAAANADELLPQVLGVDAPVALLPAWVQAAPGPHGEVRARDARGRPALVVDTGWRIEYPEYAADDPAAPPRRIDLSRGDARLRLIIDHWTPAP</sequence>
<dbReference type="CDD" id="cd16326">
    <property type="entry name" value="LolB"/>
    <property type="match status" value="1"/>
</dbReference>
<dbReference type="AlphaFoldDB" id="A0A4S4ANJ9"/>
<keyword evidence="12 13" id="KW-0449">Lipoprotein</keyword>
<evidence type="ECO:0000256" key="1">
    <source>
        <dbReference type="ARBA" id="ARBA00004459"/>
    </source>
</evidence>
<comment type="similarity">
    <text evidence="2 13">Belongs to the LolB family.</text>
</comment>
<feature type="signal peptide" evidence="14">
    <location>
        <begin position="1"/>
        <end position="21"/>
    </location>
</feature>
<comment type="subcellular location">
    <subcellularLocation>
        <location evidence="1 13">Cell outer membrane</location>
        <topology evidence="1 13">Lipid-anchor</topology>
    </subcellularLocation>
</comment>
<keyword evidence="7 13" id="KW-0653">Protein transport</keyword>
<dbReference type="NCBIfam" id="TIGR00548">
    <property type="entry name" value="lolB"/>
    <property type="match status" value="1"/>
</dbReference>
<evidence type="ECO:0000256" key="2">
    <source>
        <dbReference type="ARBA" id="ARBA00009696"/>
    </source>
</evidence>
<dbReference type="InterPro" id="IPR029046">
    <property type="entry name" value="LolA/LolB/LppX"/>
</dbReference>
<keyword evidence="8 13" id="KW-0472">Membrane</keyword>
<feature type="chain" id="PRO_5020827409" description="Outer-membrane lipoprotein LolB" evidence="14">
    <location>
        <begin position="22"/>
        <end position="195"/>
    </location>
</feature>
<keyword evidence="16" id="KW-1185">Reference proteome</keyword>
<evidence type="ECO:0000256" key="3">
    <source>
        <dbReference type="ARBA" id="ARBA00011245"/>
    </source>
</evidence>
<evidence type="ECO:0000256" key="14">
    <source>
        <dbReference type="SAM" id="SignalP"/>
    </source>
</evidence>
<dbReference type="InterPro" id="IPR004565">
    <property type="entry name" value="OM_lipoprot_LolB"/>
</dbReference>
<evidence type="ECO:0000256" key="10">
    <source>
        <dbReference type="ARBA" id="ARBA00023186"/>
    </source>
</evidence>
<dbReference type="GO" id="GO:0044874">
    <property type="term" value="P:lipoprotein localization to outer membrane"/>
    <property type="evidence" value="ECO:0007669"/>
    <property type="project" value="UniProtKB-UniRule"/>
</dbReference>
<dbReference type="EMBL" id="SSOD01000007">
    <property type="protein sequence ID" value="THF61227.1"/>
    <property type="molecule type" value="Genomic_DNA"/>
</dbReference>
<proteinExistence type="inferred from homology"/>
<accession>A0A4S4ANJ9</accession>
<name>A0A4S4ANJ9_9RHOO</name>
<evidence type="ECO:0000256" key="8">
    <source>
        <dbReference type="ARBA" id="ARBA00023136"/>
    </source>
</evidence>
<dbReference type="SUPFAM" id="SSF89392">
    <property type="entry name" value="Prokaryotic lipoproteins and lipoprotein localization factors"/>
    <property type="match status" value="1"/>
</dbReference>
<evidence type="ECO:0000256" key="11">
    <source>
        <dbReference type="ARBA" id="ARBA00023237"/>
    </source>
</evidence>
<organism evidence="15 16">
    <name type="scientific">Pseudothauera rhizosphaerae</name>
    <dbReference type="NCBI Taxonomy" id="2565932"/>
    <lineage>
        <taxon>Bacteria</taxon>
        <taxon>Pseudomonadati</taxon>
        <taxon>Pseudomonadota</taxon>
        <taxon>Betaproteobacteria</taxon>
        <taxon>Rhodocyclales</taxon>
        <taxon>Zoogloeaceae</taxon>
        <taxon>Pseudothauera</taxon>
    </lineage>
</organism>
<evidence type="ECO:0000313" key="16">
    <source>
        <dbReference type="Proteomes" id="UP000307956"/>
    </source>
</evidence>
<evidence type="ECO:0000256" key="13">
    <source>
        <dbReference type="HAMAP-Rule" id="MF_00233"/>
    </source>
</evidence>
<evidence type="ECO:0000256" key="7">
    <source>
        <dbReference type="ARBA" id="ARBA00022927"/>
    </source>
</evidence>
<evidence type="ECO:0000256" key="4">
    <source>
        <dbReference type="ARBA" id="ARBA00016202"/>
    </source>
</evidence>
<dbReference type="Gene3D" id="2.50.20.10">
    <property type="entry name" value="Lipoprotein localisation LolA/LolB/LppX"/>
    <property type="match status" value="1"/>
</dbReference>
<reference evidence="15 16" key="1">
    <citation type="submission" date="2019-04" db="EMBL/GenBank/DDBJ databases">
        <title>Azoarcus rhizosphaerae sp. nov. isolated from rhizosphere of Ficus religiosa.</title>
        <authorList>
            <person name="Lin S.-Y."/>
            <person name="Hameed A."/>
            <person name="Hsu Y.-H."/>
            <person name="Young C.-C."/>
        </authorList>
    </citation>
    <scope>NUCLEOTIDE SEQUENCE [LARGE SCALE GENOMIC DNA]</scope>
    <source>
        <strain evidence="15 16">CC-YHH848</strain>
    </source>
</reference>
<dbReference type="RefSeq" id="WP_136384932.1">
    <property type="nucleotide sequence ID" value="NZ_SSOD01000007.1"/>
</dbReference>
<evidence type="ECO:0000256" key="5">
    <source>
        <dbReference type="ARBA" id="ARBA00022448"/>
    </source>
</evidence>
<comment type="function">
    <text evidence="13">Plays a critical role in the incorporation of lipoproteins in the outer membrane after they are released by the LolA protein.</text>
</comment>
<evidence type="ECO:0000256" key="6">
    <source>
        <dbReference type="ARBA" id="ARBA00022729"/>
    </source>
</evidence>
<dbReference type="Pfam" id="PF03550">
    <property type="entry name" value="LolB"/>
    <property type="match status" value="1"/>
</dbReference>
<dbReference type="HAMAP" id="MF_00233">
    <property type="entry name" value="LolB"/>
    <property type="match status" value="1"/>
</dbReference>
<keyword evidence="11 13" id="KW-0998">Cell outer membrane</keyword>
<evidence type="ECO:0000313" key="15">
    <source>
        <dbReference type="EMBL" id="THF61227.1"/>
    </source>
</evidence>
<dbReference type="OrthoDB" id="9797618at2"/>
<protein>
    <recommendedName>
        <fullName evidence="4 13">Outer-membrane lipoprotein LolB</fullName>
    </recommendedName>
</protein>